<dbReference type="Gene3D" id="1.10.8.1040">
    <property type="match status" value="1"/>
</dbReference>
<proteinExistence type="predicted"/>
<protein>
    <recommendedName>
        <fullName evidence="4">Peptidyl-prolyl cis-trans isomerase plp</fullName>
    </recommendedName>
</protein>
<evidence type="ECO:0000313" key="2">
    <source>
        <dbReference type="EMBL" id="NUU47092.1"/>
    </source>
</evidence>
<dbReference type="SUPFAM" id="SSF109998">
    <property type="entry name" value="Triger factor/SurA peptide-binding domain-like"/>
    <property type="match status" value="1"/>
</dbReference>
<organism evidence="2 3">
    <name type="scientific">Sphingomonas zeae</name>
    <dbReference type="NCBI Taxonomy" id="1646122"/>
    <lineage>
        <taxon>Bacteria</taxon>
        <taxon>Pseudomonadati</taxon>
        <taxon>Pseudomonadota</taxon>
        <taxon>Alphaproteobacteria</taxon>
        <taxon>Sphingomonadales</taxon>
        <taxon>Sphingomonadaceae</taxon>
        <taxon>Sphingomonas</taxon>
    </lineage>
</organism>
<keyword evidence="3" id="KW-1185">Reference proteome</keyword>
<evidence type="ECO:0000256" key="1">
    <source>
        <dbReference type="SAM" id="MobiDB-lite"/>
    </source>
</evidence>
<dbReference type="AlphaFoldDB" id="A0A7Y6EHG8"/>
<dbReference type="RefSeq" id="WP_175311693.1">
    <property type="nucleotide sequence ID" value="NZ_CBCRYR010000014.1"/>
</dbReference>
<gene>
    <name evidence="2" type="ORF">HP438_08910</name>
</gene>
<feature type="region of interest" description="Disordered" evidence="1">
    <location>
        <begin position="262"/>
        <end position="295"/>
    </location>
</feature>
<evidence type="ECO:0000313" key="3">
    <source>
        <dbReference type="Proteomes" id="UP000536441"/>
    </source>
</evidence>
<name>A0A7Y6EHG8_9SPHN</name>
<reference evidence="2 3" key="1">
    <citation type="submission" date="2020-05" db="EMBL/GenBank/DDBJ databases">
        <title>Genome Sequencing of Type Strains.</title>
        <authorList>
            <person name="Lemaire J.F."/>
            <person name="Inderbitzin P."/>
            <person name="Gregorio O.A."/>
            <person name="Collins S.B."/>
            <person name="Wespe N."/>
            <person name="Knight-Connoni V."/>
        </authorList>
    </citation>
    <scope>NUCLEOTIDE SEQUENCE [LARGE SCALE GENOMIC DNA]</scope>
    <source>
        <strain evidence="2 3">DSM 100049</strain>
    </source>
</reference>
<comment type="caution">
    <text evidence="2">The sequence shown here is derived from an EMBL/GenBank/DDBJ whole genome shotgun (WGS) entry which is preliminary data.</text>
</comment>
<feature type="compositionally biased region" description="Low complexity" evidence="1">
    <location>
        <begin position="281"/>
        <end position="295"/>
    </location>
</feature>
<dbReference type="EMBL" id="JABMCH010000062">
    <property type="protein sequence ID" value="NUU47092.1"/>
    <property type="molecule type" value="Genomic_DNA"/>
</dbReference>
<sequence length="295" mass="31624">MKHLLWGAVPLAMLALSGCQSKPEGQAVATVDGQAITTQGLDAELTDAPSDVDHVAYRKTILPQIVDRTLLAQAAKKMGIDKSPEFGVQRDREEQRLLVELLAKKLANSVPLPTVEAVDRYIAAHPYEFAQRQKFYVDQIRFAKPASTEALLQLGQNKTLDALAAALTNNATPFTRDHVLIDSAFLDPAVAGQIAKQPSGDPILLPYNGLYTANAIIQRIPTPMTGNAARNLAGEILRRKAIADAMGQTLKKARQDATITYQAGYKPDSKTPADSKAIQDATSRTGGAATSGAAR</sequence>
<dbReference type="Proteomes" id="UP000536441">
    <property type="component" value="Unassembled WGS sequence"/>
</dbReference>
<accession>A0A7Y6EHG8</accession>
<dbReference type="PROSITE" id="PS51257">
    <property type="entry name" value="PROKAR_LIPOPROTEIN"/>
    <property type="match status" value="1"/>
</dbReference>
<dbReference type="InterPro" id="IPR027304">
    <property type="entry name" value="Trigger_fact/SurA_dom_sf"/>
</dbReference>
<evidence type="ECO:0008006" key="4">
    <source>
        <dbReference type="Google" id="ProtNLM"/>
    </source>
</evidence>